<dbReference type="Proteomes" id="UP001195483">
    <property type="component" value="Unassembled WGS sequence"/>
</dbReference>
<name>A0AAE0VKY8_9BIVA</name>
<reference evidence="1" key="2">
    <citation type="journal article" date="2021" name="Genome Biol. Evol.">
        <title>Developing a high-quality reference genome for a parasitic bivalve with doubly uniparental inheritance (Bivalvia: Unionida).</title>
        <authorList>
            <person name="Smith C.H."/>
        </authorList>
    </citation>
    <scope>NUCLEOTIDE SEQUENCE</scope>
    <source>
        <strain evidence="1">CHS0354</strain>
        <tissue evidence="1">Mantle</tissue>
    </source>
</reference>
<protein>
    <submittedName>
        <fullName evidence="1">Uncharacterized protein</fullName>
    </submittedName>
</protein>
<evidence type="ECO:0000313" key="1">
    <source>
        <dbReference type="EMBL" id="KAK3580530.1"/>
    </source>
</evidence>
<gene>
    <name evidence="1" type="ORF">CHS0354_009484</name>
</gene>
<keyword evidence="2" id="KW-1185">Reference proteome</keyword>
<reference evidence="1" key="1">
    <citation type="journal article" date="2021" name="Genome Biol. Evol.">
        <title>A High-Quality Reference Genome for a Parasitic Bivalve with Doubly Uniparental Inheritance (Bivalvia: Unionida).</title>
        <authorList>
            <person name="Smith C.H."/>
        </authorList>
    </citation>
    <scope>NUCLEOTIDE SEQUENCE</scope>
    <source>
        <strain evidence="1">CHS0354</strain>
    </source>
</reference>
<reference evidence="1" key="3">
    <citation type="submission" date="2023-05" db="EMBL/GenBank/DDBJ databases">
        <authorList>
            <person name="Smith C.H."/>
        </authorList>
    </citation>
    <scope>NUCLEOTIDE SEQUENCE</scope>
    <source>
        <strain evidence="1">CHS0354</strain>
        <tissue evidence="1">Mantle</tissue>
    </source>
</reference>
<proteinExistence type="predicted"/>
<sequence length="146" mass="16692">MKRCVLIILPIVQQRIFKLELIDVAASICVWLVSLSWRNSTDVKNELSTSSTSSLDHFSRKCPIYQKCRSQMEAGNSTYKGENTQKSQYKQQTISSLGQGLMEGKWPKENDLIDETKDKTVDNKRLGQVREVIGKWENGLIQLEVL</sequence>
<dbReference type="AlphaFoldDB" id="A0AAE0VKY8"/>
<dbReference type="EMBL" id="JAEAOA010000612">
    <property type="protein sequence ID" value="KAK3580530.1"/>
    <property type="molecule type" value="Genomic_DNA"/>
</dbReference>
<evidence type="ECO:0000313" key="2">
    <source>
        <dbReference type="Proteomes" id="UP001195483"/>
    </source>
</evidence>
<organism evidence="1 2">
    <name type="scientific">Potamilus streckersoni</name>
    <dbReference type="NCBI Taxonomy" id="2493646"/>
    <lineage>
        <taxon>Eukaryota</taxon>
        <taxon>Metazoa</taxon>
        <taxon>Spiralia</taxon>
        <taxon>Lophotrochozoa</taxon>
        <taxon>Mollusca</taxon>
        <taxon>Bivalvia</taxon>
        <taxon>Autobranchia</taxon>
        <taxon>Heteroconchia</taxon>
        <taxon>Palaeoheterodonta</taxon>
        <taxon>Unionida</taxon>
        <taxon>Unionoidea</taxon>
        <taxon>Unionidae</taxon>
        <taxon>Ambleminae</taxon>
        <taxon>Lampsilini</taxon>
        <taxon>Potamilus</taxon>
    </lineage>
</organism>
<accession>A0AAE0VKY8</accession>
<comment type="caution">
    <text evidence="1">The sequence shown here is derived from an EMBL/GenBank/DDBJ whole genome shotgun (WGS) entry which is preliminary data.</text>
</comment>